<keyword evidence="2" id="KW-0456">Lyase</keyword>
<keyword evidence="3" id="KW-1185">Reference proteome</keyword>
<proteinExistence type="predicted"/>
<evidence type="ECO:0000313" key="2">
    <source>
        <dbReference type="EMBL" id="THH38274.1"/>
    </source>
</evidence>
<evidence type="ECO:0000313" key="3">
    <source>
        <dbReference type="Proteomes" id="UP000306602"/>
    </source>
</evidence>
<dbReference type="Proteomes" id="UP000306602">
    <property type="component" value="Unassembled WGS sequence"/>
</dbReference>
<comment type="caution">
    <text evidence="2">The sequence shown here is derived from an EMBL/GenBank/DDBJ whole genome shotgun (WGS) entry which is preliminary data.</text>
</comment>
<reference evidence="2 3" key="1">
    <citation type="submission" date="2019-04" db="EMBL/GenBank/DDBJ databases">
        <title>Shimia ponticola sp. nov., isolated from seawater.</title>
        <authorList>
            <person name="Kim Y.-O."/>
            <person name="Yoon J.-H."/>
        </authorList>
    </citation>
    <scope>NUCLEOTIDE SEQUENCE [LARGE SCALE GENOMIC DNA]</scope>
    <source>
        <strain evidence="2 3">MYP11</strain>
    </source>
</reference>
<protein>
    <submittedName>
        <fullName evidence="2">Adenylosuccinate lyase</fullName>
    </submittedName>
</protein>
<dbReference type="Pfam" id="PF20056">
    <property type="entry name" value="DUF6455"/>
    <property type="match status" value="1"/>
</dbReference>
<evidence type="ECO:0000259" key="1">
    <source>
        <dbReference type="Pfam" id="PF20056"/>
    </source>
</evidence>
<dbReference type="InterPro" id="IPR045601">
    <property type="entry name" value="DUF6455"/>
</dbReference>
<feature type="domain" description="DUF6455" evidence="1">
    <location>
        <begin position="1"/>
        <end position="81"/>
    </location>
</feature>
<dbReference type="EMBL" id="SRKY01000001">
    <property type="protein sequence ID" value="THH38274.1"/>
    <property type="molecule type" value="Genomic_DNA"/>
</dbReference>
<gene>
    <name evidence="2" type="ORF">E4Z66_01490</name>
</gene>
<dbReference type="RefSeq" id="WP_168797697.1">
    <property type="nucleotide sequence ID" value="NZ_SRKY01000001.1"/>
</dbReference>
<dbReference type="GO" id="GO:0016829">
    <property type="term" value="F:lyase activity"/>
    <property type="evidence" value="ECO:0007669"/>
    <property type="project" value="UniProtKB-KW"/>
</dbReference>
<dbReference type="AlphaFoldDB" id="A0A4S4NFB8"/>
<accession>A0A4S4NFB8</accession>
<name>A0A4S4NFB8_9RHOB</name>
<sequence>MTYFSKMSESAGLVSGMASSLDVDLTERLASSPETGARSYAEMVRRCSNCTQQSACAQLQEANPMLDDAPEYCTNRDLLHR</sequence>
<organism evidence="2 3">
    <name type="scientific">Aliishimia ponticola</name>
    <dbReference type="NCBI Taxonomy" id="2499833"/>
    <lineage>
        <taxon>Bacteria</taxon>
        <taxon>Pseudomonadati</taxon>
        <taxon>Pseudomonadota</taxon>
        <taxon>Alphaproteobacteria</taxon>
        <taxon>Rhodobacterales</taxon>
        <taxon>Paracoccaceae</taxon>
        <taxon>Aliishimia</taxon>
    </lineage>
</organism>